<name>A0ABM7VME5_9BACT</name>
<evidence type="ECO:0000313" key="2">
    <source>
        <dbReference type="Proteomes" id="UP001354989"/>
    </source>
</evidence>
<accession>A0ABM7VME5</accession>
<dbReference type="RefSeq" id="WP_338399348.1">
    <property type="nucleotide sequence ID" value="NZ_AP025298.1"/>
</dbReference>
<dbReference type="Pfam" id="PF14076">
    <property type="entry name" value="DUF4258"/>
    <property type="match status" value="1"/>
</dbReference>
<dbReference type="InterPro" id="IPR025354">
    <property type="entry name" value="DUF4258"/>
</dbReference>
<proteinExistence type="predicted"/>
<organism evidence="1 2">
    <name type="scientific">Persicobacter psychrovividus</name>
    <dbReference type="NCBI Taxonomy" id="387638"/>
    <lineage>
        <taxon>Bacteria</taxon>
        <taxon>Pseudomonadati</taxon>
        <taxon>Bacteroidota</taxon>
        <taxon>Cytophagia</taxon>
        <taxon>Cytophagales</taxon>
        <taxon>Persicobacteraceae</taxon>
        <taxon>Persicobacter</taxon>
    </lineage>
</organism>
<dbReference type="EMBL" id="AP025298">
    <property type="protein sequence ID" value="BDD02181.1"/>
    <property type="molecule type" value="Genomic_DNA"/>
</dbReference>
<gene>
    <name evidence="1" type="ORF">PEPS_44610</name>
</gene>
<evidence type="ECO:0000313" key="1">
    <source>
        <dbReference type="EMBL" id="BDD02181.1"/>
    </source>
</evidence>
<geneLocation type="plasmid" evidence="1 2">
    <name>pPP6</name>
</geneLocation>
<sequence>MISQMKNTMISPAIAITEHAKRRCQQRNIKITDLQAVVTYGNIKHRQGLRFYTVSRRDLPENINNKQADKLCRLVVVLDLVQAVVITTYFNDRPAKHVRKKGKRMRLDCVGATQQVNHLRHQYYRQAGLQKAC</sequence>
<dbReference type="Proteomes" id="UP001354989">
    <property type="component" value="Plasmid pPP6"/>
</dbReference>
<reference evidence="1 2" key="1">
    <citation type="submission" date="2021-12" db="EMBL/GenBank/DDBJ databases">
        <title>Genome sequencing of bacteria with rrn-lacking chromosome and rrn-plasmid.</title>
        <authorList>
            <person name="Anda M."/>
            <person name="Iwasaki W."/>
        </authorList>
    </citation>
    <scope>NUCLEOTIDE SEQUENCE [LARGE SCALE GENOMIC DNA]</scope>
    <source>
        <strain evidence="1 2">NBRC 101262</strain>
        <plasmid evidence="1 2">pPP6</plasmid>
    </source>
</reference>
<protein>
    <recommendedName>
        <fullName evidence="3">DUF4258 domain-containing protein</fullName>
    </recommendedName>
</protein>
<keyword evidence="2" id="KW-1185">Reference proteome</keyword>
<keyword evidence="1" id="KW-0614">Plasmid</keyword>
<evidence type="ECO:0008006" key="3">
    <source>
        <dbReference type="Google" id="ProtNLM"/>
    </source>
</evidence>